<dbReference type="InterPro" id="IPR006680">
    <property type="entry name" value="Amidohydro-rel"/>
</dbReference>
<feature type="binding site" evidence="7">
    <location>
        <position position="146"/>
    </location>
    <ligand>
        <name>substrate</name>
    </ligand>
</feature>
<keyword evidence="2 8" id="KW-0479">Metal-binding</keyword>
<dbReference type="GO" id="GO:0008448">
    <property type="term" value="F:N-acetylglucosamine-6-phosphate deacetylase activity"/>
    <property type="evidence" value="ECO:0007669"/>
    <property type="project" value="UniProtKB-EC"/>
</dbReference>
<evidence type="ECO:0000256" key="3">
    <source>
        <dbReference type="ARBA" id="ARBA00022801"/>
    </source>
</evidence>
<sequence>MWQYVGKPAVKEASMISRIASHHVVARDGSDSPATITVEAGRIAKVGEGIDPQAELVDEWILPGYVDTHCHGGAGADFTDPDHDAAVRAVAYHRSQGSTTLFASTVTAAIDDVVDQVGRLRQLSDEDEIAGIHLEGPFLAESRKGAHAVELLCDPDPVSVDRLIEAGGSALRMVTIAPEREHGLEAVATFSKAGVHAAIGHTECDNTTASAAVDAGSDVITHLFNAMPSIHHRKPGPVPPMLTDPRVVCELICDGVHLAPDVIRMAISAAGPQRIALVTDAMSATGQPDGDYILGSLPVKVVDGRARLLAADGSLGAIAGSTLTMGHAVEFVTSVVGLPLGQVAVMAATTPAELHGLSEVGVLEEGRWADMCLTDEKGRLVRVIRRGESV</sequence>
<feature type="active site" description="Proton donor/acceptor" evidence="6">
    <location>
        <position position="280"/>
    </location>
</feature>
<comment type="caution">
    <text evidence="10">The sequence shown here is derived from an EMBL/GenBank/DDBJ whole genome shotgun (WGS) entry which is preliminary data.</text>
</comment>
<dbReference type="PANTHER" id="PTHR11113:SF14">
    <property type="entry name" value="N-ACETYLGLUCOSAMINE-6-PHOSPHATE DEACETYLASE"/>
    <property type="match status" value="1"/>
</dbReference>
<dbReference type="SUPFAM" id="SSF51338">
    <property type="entry name" value="Composite domain of metallo-dependent hydrolases"/>
    <property type="match status" value="1"/>
</dbReference>
<accession>G4CYA6</accession>
<evidence type="ECO:0000256" key="6">
    <source>
        <dbReference type="PIRSR" id="PIRSR038994-1"/>
    </source>
</evidence>
<feature type="binding site" evidence="7">
    <location>
        <begin position="318"/>
        <end position="320"/>
    </location>
    <ligand>
        <name>substrate</name>
    </ligand>
</feature>
<dbReference type="PIRSF" id="PIRSF038994">
    <property type="entry name" value="NagA"/>
    <property type="match status" value="1"/>
</dbReference>
<dbReference type="InterPro" id="IPR003764">
    <property type="entry name" value="GlcNAc_6-P_deAcase"/>
</dbReference>
<keyword evidence="3 5" id="KW-0378">Hydrolase</keyword>
<evidence type="ECO:0000313" key="11">
    <source>
        <dbReference type="Proteomes" id="UP000005332"/>
    </source>
</evidence>
<dbReference type="AlphaFoldDB" id="G4CYA6"/>
<evidence type="ECO:0000256" key="8">
    <source>
        <dbReference type="PIRSR" id="PIRSR038994-3"/>
    </source>
</evidence>
<dbReference type="PANTHER" id="PTHR11113">
    <property type="entry name" value="N-ACETYLGLUCOSAMINE-6-PHOSPHATE DEACETYLASE"/>
    <property type="match status" value="1"/>
</dbReference>
<feature type="binding site" evidence="7">
    <location>
        <position position="233"/>
    </location>
    <ligand>
        <name>substrate</name>
    </ligand>
</feature>
<keyword evidence="4 5" id="KW-0119">Carbohydrate metabolism</keyword>
<feature type="binding site" evidence="8">
    <location>
        <position position="201"/>
    </location>
    <ligand>
        <name>Zn(2+)</name>
        <dbReference type="ChEBI" id="CHEBI:29105"/>
    </ligand>
</feature>
<evidence type="ECO:0000256" key="4">
    <source>
        <dbReference type="ARBA" id="ARBA00023277"/>
    </source>
</evidence>
<dbReference type="Pfam" id="PF01979">
    <property type="entry name" value="Amidohydro_1"/>
    <property type="match status" value="1"/>
</dbReference>
<evidence type="ECO:0000256" key="7">
    <source>
        <dbReference type="PIRSR" id="PIRSR038994-2"/>
    </source>
</evidence>
<comment type="similarity">
    <text evidence="1 5">Belongs to the metallo-dependent hydrolases superfamily. NagA family.</text>
</comment>
<evidence type="ECO:0000313" key="10">
    <source>
        <dbReference type="EMBL" id="EGY77970.1"/>
    </source>
</evidence>
<feature type="binding site" evidence="7">
    <location>
        <position position="257"/>
    </location>
    <ligand>
        <name>substrate</name>
    </ligand>
</feature>
<name>G4CYA6_9ACTN</name>
<feature type="binding site" evidence="8">
    <location>
        <position position="222"/>
    </location>
    <ligand>
        <name>Zn(2+)</name>
        <dbReference type="ChEBI" id="CHEBI:29105"/>
    </ligand>
</feature>
<evidence type="ECO:0000259" key="9">
    <source>
        <dbReference type="Pfam" id="PF01979"/>
    </source>
</evidence>
<dbReference type="EMBL" id="AGBA01000013">
    <property type="protein sequence ID" value="EGY77970.1"/>
    <property type="molecule type" value="Genomic_DNA"/>
</dbReference>
<dbReference type="HOGENOM" id="CLU_032482_1_2_11"/>
<dbReference type="InterPro" id="IPR011059">
    <property type="entry name" value="Metal-dep_hydrolase_composite"/>
</dbReference>
<feature type="binding site" evidence="8">
    <location>
        <position position="135"/>
    </location>
    <ligand>
        <name>Zn(2+)</name>
        <dbReference type="ChEBI" id="CHEBI:29105"/>
    </ligand>
</feature>
<evidence type="ECO:0000256" key="1">
    <source>
        <dbReference type="ARBA" id="ARBA00010716"/>
    </source>
</evidence>
<proteinExistence type="inferred from homology"/>
<dbReference type="Gene3D" id="2.30.40.10">
    <property type="entry name" value="Urease, subunit C, domain 1"/>
    <property type="match status" value="1"/>
</dbReference>
<feature type="binding site" evidence="7">
    <location>
        <begin position="225"/>
        <end position="226"/>
    </location>
    <ligand>
        <name>substrate</name>
    </ligand>
</feature>
<gene>
    <name evidence="10" type="primary">nagA</name>
    <name evidence="10" type="ORF">HMPREF9153_1513</name>
</gene>
<dbReference type="InterPro" id="IPR032466">
    <property type="entry name" value="Metal_Hydrolase"/>
</dbReference>
<evidence type="ECO:0000256" key="2">
    <source>
        <dbReference type="ARBA" id="ARBA00022723"/>
    </source>
</evidence>
<dbReference type="GO" id="GO:0046872">
    <property type="term" value="F:metal ion binding"/>
    <property type="evidence" value="ECO:0007669"/>
    <property type="project" value="UniProtKB-KW"/>
</dbReference>
<dbReference type="SUPFAM" id="SSF51556">
    <property type="entry name" value="Metallo-dependent hydrolases"/>
    <property type="match status" value="1"/>
</dbReference>
<comment type="cofactor">
    <cofactor evidence="8">
        <name>a divalent metal cation</name>
        <dbReference type="ChEBI" id="CHEBI:60240"/>
    </cofactor>
    <text evidence="8">Binds 1 divalent metal cation per subunit.</text>
</comment>
<evidence type="ECO:0000256" key="5">
    <source>
        <dbReference type="PIRNR" id="PIRNR038994"/>
    </source>
</evidence>
<protein>
    <submittedName>
        <fullName evidence="10">N-acetylglucosamine-6-phosphate deacetylase</fullName>
        <ecNumber evidence="10">3.5.1.25</ecNumber>
    </submittedName>
</protein>
<dbReference type="EC" id="3.5.1.25" evidence="10"/>
<keyword evidence="11" id="KW-1185">Reference proteome</keyword>
<dbReference type="Proteomes" id="UP000005332">
    <property type="component" value="Unassembled WGS sequence"/>
</dbReference>
<dbReference type="GO" id="GO:0006046">
    <property type="term" value="P:N-acetylglucosamine catabolic process"/>
    <property type="evidence" value="ECO:0007669"/>
    <property type="project" value="TreeGrafter"/>
</dbReference>
<dbReference type="Gene3D" id="3.20.20.140">
    <property type="entry name" value="Metal-dependent hydrolases"/>
    <property type="match status" value="1"/>
</dbReference>
<dbReference type="CDD" id="cd00854">
    <property type="entry name" value="NagA"/>
    <property type="match status" value="1"/>
</dbReference>
<feature type="domain" description="Amidohydrolase-related" evidence="9">
    <location>
        <begin position="60"/>
        <end position="388"/>
    </location>
</feature>
<reference evidence="10 11" key="1">
    <citation type="submission" date="2011-06" db="EMBL/GenBank/DDBJ databases">
        <authorList>
            <person name="Muzny D."/>
            <person name="Qin X."/>
            <person name="Deng J."/>
            <person name="Jiang H."/>
            <person name="Liu Y."/>
            <person name="Qu J."/>
            <person name="Song X.-Z."/>
            <person name="Zhang L."/>
            <person name="Thornton R."/>
            <person name="Coyle M."/>
            <person name="Francisco L."/>
            <person name="Jackson L."/>
            <person name="Javaid M."/>
            <person name="Korchina V."/>
            <person name="Kovar C."/>
            <person name="Mata R."/>
            <person name="Mathew T."/>
            <person name="Ngo R."/>
            <person name="Nguyen L."/>
            <person name="Nguyen N."/>
            <person name="Okwuonu G."/>
            <person name="Ongeri F."/>
            <person name="Pham C."/>
            <person name="Simmons D."/>
            <person name="Wilczek-Boney K."/>
            <person name="Hale W."/>
            <person name="Jakkamsetti A."/>
            <person name="Pham P."/>
            <person name="Ruth R."/>
            <person name="San Lucas F."/>
            <person name="Warren J."/>
            <person name="Zhang J."/>
            <person name="Zhao Z."/>
            <person name="Zhou C."/>
            <person name="Zhu D."/>
            <person name="Lee S."/>
            <person name="Bess C."/>
            <person name="Blankenburg K."/>
            <person name="Forbes L."/>
            <person name="Fu Q."/>
            <person name="Gubbala S."/>
            <person name="Hirani K."/>
            <person name="Jayaseelan J.C."/>
            <person name="Lara F."/>
            <person name="Munidasa M."/>
            <person name="Palculict T."/>
            <person name="Patil S."/>
            <person name="Pu L.-L."/>
            <person name="Saada N."/>
            <person name="Tang L."/>
            <person name="Weissenberger G."/>
            <person name="Zhu Y."/>
            <person name="Hemphill L."/>
            <person name="Shang Y."/>
            <person name="Youmans B."/>
            <person name="Ayvaz T."/>
            <person name="Ross M."/>
            <person name="Santibanez J."/>
            <person name="Aqrawi P."/>
            <person name="Gross S."/>
            <person name="Joshi V."/>
            <person name="Fowler G."/>
            <person name="Nazareth L."/>
            <person name="Reid J."/>
            <person name="Worley K."/>
            <person name="Petrosino J."/>
            <person name="Highlander S."/>
            <person name="Gibbs R."/>
        </authorList>
    </citation>
    <scope>NUCLEOTIDE SEQUENCE [LARGE SCALE GENOMIC DNA]</scope>
    <source>
        <strain evidence="10 11">ATCC 25577</strain>
    </source>
</reference>
<dbReference type="PATRIC" id="fig|997355.3.peg.1490"/>
<organism evidence="10 11">
    <name type="scientific">Cutibacterium avidum ATCC 25577</name>
    <dbReference type="NCBI Taxonomy" id="997355"/>
    <lineage>
        <taxon>Bacteria</taxon>
        <taxon>Bacillati</taxon>
        <taxon>Actinomycetota</taxon>
        <taxon>Actinomycetes</taxon>
        <taxon>Propionibacteriales</taxon>
        <taxon>Propionibacteriaceae</taxon>
        <taxon>Cutibacterium</taxon>
    </lineage>
</organism>